<dbReference type="Pfam" id="PF13962">
    <property type="entry name" value="PGG"/>
    <property type="match status" value="1"/>
</dbReference>
<accession>A0AAV8CHB0</accession>
<evidence type="ECO:0000256" key="5">
    <source>
        <dbReference type="ARBA" id="ARBA00023043"/>
    </source>
</evidence>
<evidence type="ECO:0000256" key="1">
    <source>
        <dbReference type="ARBA" id="ARBA00004141"/>
    </source>
</evidence>
<evidence type="ECO:0000256" key="4">
    <source>
        <dbReference type="ARBA" id="ARBA00022989"/>
    </source>
</evidence>
<dbReference type="InterPro" id="IPR026961">
    <property type="entry name" value="PGG_dom"/>
</dbReference>
<keyword evidence="10" id="KW-1185">Reference proteome</keyword>
<keyword evidence="5" id="KW-0040">ANK repeat</keyword>
<evidence type="ECO:0000256" key="6">
    <source>
        <dbReference type="ARBA" id="ARBA00023136"/>
    </source>
</evidence>
<sequence>MSHEINHSTVPSSNNGCLEPQPLPSVQVYPNIVKPIPQPQVVLQNTAQIVPPNGAPTNIASRRDADRQKWFEDMRGWIMVVAVLVASVTYTSGLSPPGGFWQDDLNGHEAGASILHDKFKHRYTTFFYANATAFMASLVIIILLMNEKYYCDRSKVVMLEISMVLGLVSLMIAYAAGSARRVSTSIYVIVLAVGVLLFVVYSASILPSICSYTNKHIPWAKEVMGRDIVDIRDSVHKREGQNMTRSSTI</sequence>
<dbReference type="Proteomes" id="UP001140206">
    <property type="component" value="Chromosome 5"/>
</dbReference>
<keyword evidence="3" id="KW-0677">Repeat</keyword>
<dbReference type="AlphaFoldDB" id="A0AAV8CHB0"/>
<protein>
    <submittedName>
        <fullName evidence="9">Ankyrin repeat family protein</fullName>
    </submittedName>
</protein>
<comment type="caution">
    <text evidence="9">The sequence shown here is derived from an EMBL/GenBank/DDBJ whole genome shotgun (WGS) entry which is preliminary data.</text>
</comment>
<evidence type="ECO:0000256" key="2">
    <source>
        <dbReference type="ARBA" id="ARBA00022692"/>
    </source>
</evidence>
<evidence type="ECO:0000313" key="9">
    <source>
        <dbReference type="EMBL" id="KAJ4754179.1"/>
    </source>
</evidence>
<dbReference type="EMBL" id="JAMFTS010000005">
    <property type="protein sequence ID" value="KAJ4754179.1"/>
    <property type="molecule type" value="Genomic_DNA"/>
</dbReference>
<evidence type="ECO:0000256" key="3">
    <source>
        <dbReference type="ARBA" id="ARBA00022737"/>
    </source>
</evidence>
<keyword evidence="4 7" id="KW-1133">Transmembrane helix</keyword>
<keyword evidence="6 7" id="KW-0472">Membrane</keyword>
<feature type="domain" description="PGG" evidence="8">
    <location>
        <begin position="69"/>
        <end position="180"/>
    </location>
</feature>
<keyword evidence="2 7" id="KW-0812">Transmembrane</keyword>
<feature type="transmembrane region" description="Helical" evidence="7">
    <location>
        <begin position="77"/>
        <end position="95"/>
    </location>
</feature>
<feature type="transmembrane region" description="Helical" evidence="7">
    <location>
        <begin position="125"/>
        <end position="144"/>
    </location>
</feature>
<evidence type="ECO:0000256" key="7">
    <source>
        <dbReference type="SAM" id="Phobius"/>
    </source>
</evidence>
<name>A0AAV8CHB0_9POAL</name>
<comment type="subcellular location">
    <subcellularLocation>
        <location evidence="1">Membrane</location>
        <topology evidence="1">Multi-pass membrane protein</topology>
    </subcellularLocation>
</comment>
<evidence type="ECO:0000259" key="8">
    <source>
        <dbReference type="Pfam" id="PF13962"/>
    </source>
</evidence>
<feature type="transmembrane region" description="Helical" evidence="7">
    <location>
        <begin position="156"/>
        <end position="174"/>
    </location>
</feature>
<evidence type="ECO:0000313" key="10">
    <source>
        <dbReference type="Proteomes" id="UP001140206"/>
    </source>
</evidence>
<gene>
    <name evidence="9" type="ORF">LUZ62_088584</name>
</gene>
<organism evidence="9 10">
    <name type="scientific">Rhynchospora pubera</name>
    <dbReference type="NCBI Taxonomy" id="906938"/>
    <lineage>
        <taxon>Eukaryota</taxon>
        <taxon>Viridiplantae</taxon>
        <taxon>Streptophyta</taxon>
        <taxon>Embryophyta</taxon>
        <taxon>Tracheophyta</taxon>
        <taxon>Spermatophyta</taxon>
        <taxon>Magnoliopsida</taxon>
        <taxon>Liliopsida</taxon>
        <taxon>Poales</taxon>
        <taxon>Cyperaceae</taxon>
        <taxon>Cyperoideae</taxon>
        <taxon>Rhynchosporeae</taxon>
        <taxon>Rhynchospora</taxon>
    </lineage>
</organism>
<dbReference type="PANTHER" id="PTHR24186:SF38">
    <property type="entry name" value="ANKYRIN REPEAT FAMILY PROTEIN"/>
    <property type="match status" value="1"/>
</dbReference>
<dbReference type="PANTHER" id="PTHR24186">
    <property type="entry name" value="PROTEIN PHOSPHATASE 1 REGULATORY SUBUNIT"/>
    <property type="match status" value="1"/>
</dbReference>
<proteinExistence type="predicted"/>
<reference evidence="9" key="1">
    <citation type="submission" date="2022-08" db="EMBL/GenBank/DDBJ databases">
        <authorList>
            <person name="Marques A."/>
        </authorList>
    </citation>
    <scope>NUCLEOTIDE SEQUENCE</scope>
    <source>
        <strain evidence="9">RhyPub2mFocal</strain>
        <tissue evidence="9">Leaves</tissue>
    </source>
</reference>
<feature type="transmembrane region" description="Helical" evidence="7">
    <location>
        <begin position="186"/>
        <end position="206"/>
    </location>
</feature>
<dbReference type="GO" id="GO:0005886">
    <property type="term" value="C:plasma membrane"/>
    <property type="evidence" value="ECO:0007669"/>
    <property type="project" value="TreeGrafter"/>
</dbReference>